<dbReference type="GO" id="GO:0010468">
    <property type="term" value="P:regulation of gene expression"/>
    <property type="evidence" value="ECO:0007669"/>
    <property type="project" value="TreeGrafter"/>
</dbReference>
<evidence type="ECO:0000256" key="5">
    <source>
        <dbReference type="ARBA" id="ARBA00022884"/>
    </source>
</evidence>
<evidence type="ECO:0000256" key="2">
    <source>
        <dbReference type="ARBA" id="ARBA00022722"/>
    </source>
</evidence>
<dbReference type="GO" id="GO:0006364">
    <property type="term" value="P:rRNA processing"/>
    <property type="evidence" value="ECO:0007669"/>
    <property type="project" value="InterPro"/>
</dbReference>
<dbReference type="PROSITE" id="PS50137">
    <property type="entry name" value="DS_RBD"/>
    <property type="match status" value="1"/>
</dbReference>
<dbReference type="InterPro" id="IPR036389">
    <property type="entry name" value="RNase_III_sf"/>
</dbReference>
<proteinExistence type="inferred from homology"/>
<keyword evidence="3" id="KW-0255">Endonuclease</keyword>
<dbReference type="InterPro" id="IPR014720">
    <property type="entry name" value="dsRBD_dom"/>
</dbReference>
<accession>A0A7S2U1I2</accession>
<evidence type="ECO:0000313" key="10">
    <source>
        <dbReference type="EMBL" id="CAD9774493.1"/>
    </source>
</evidence>
<dbReference type="HAMAP" id="MF_00104">
    <property type="entry name" value="RNase_III"/>
    <property type="match status" value="1"/>
</dbReference>
<feature type="domain" description="DRBM" evidence="8">
    <location>
        <begin position="193"/>
        <end position="263"/>
    </location>
</feature>
<dbReference type="SUPFAM" id="SSF54768">
    <property type="entry name" value="dsRNA-binding domain-like"/>
    <property type="match status" value="1"/>
</dbReference>
<dbReference type="PANTHER" id="PTHR11207">
    <property type="entry name" value="RIBONUCLEASE III"/>
    <property type="match status" value="1"/>
</dbReference>
<dbReference type="EMBL" id="HBHP01029999">
    <property type="protein sequence ID" value="CAD9774493.1"/>
    <property type="molecule type" value="Transcribed_RNA"/>
</dbReference>
<comment type="similarity">
    <text evidence="1">Belongs to the ribonuclease III family.</text>
</comment>
<dbReference type="Pfam" id="PF00035">
    <property type="entry name" value="dsrm"/>
    <property type="match status" value="1"/>
</dbReference>
<dbReference type="Pfam" id="PF14622">
    <property type="entry name" value="Ribonucleas_3_3"/>
    <property type="match status" value="1"/>
</dbReference>
<dbReference type="CDD" id="cd10845">
    <property type="entry name" value="DSRM_RNAse_III_family"/>
    <property type="match status" value="1"/>
</dbReference>
<evidence type="ECO:0000259" key="9">
    <source>
        <dbReference type="PROSITE" id="PS50142"/>
    </source>
</evidence>
<dbReference type="CDD" id="cd00593">
    <property type="entry name" value="RIBOc"/>
    <property type="match status" value="1"/>
</dbReference>
<dbReference type="Gene3D" id="1.10.1520.10">
    <property type="entry name" value="Ribonuclease III domain"/>
    <property type="match status" value="1"/>
</dbReference>
<name>A0A7S2U1I2_9EUKA</name>
<evidence type="ECO:0000259" key="8">
    <source>
        <dbReference type="PROSITE" id="PS50137"/>
    </source>
</evidence>
<dbReference type="InterPro" id="IPR011907">
    <property type="entry name" value="RNase_III"/>
</dbReference>
<feature type="region of interest" description="Disordered" evidence="7">
    <location>
        <begin position="1"/>
        <end position="26"/>
    </location>
</feature>
<gene>
    <name evidence="10" type="ORF">LSP00402_LOCUS18486</name>
</gene>
<feature type="domain" description="RNase III" evidence="9">
    <location>
        <begin position="41"/>
        <end position="167"/>
    </location>
</feature>
<dbReference type="PANTHER" id="PTHR11207:SF0">
    <property type="entry name" value="RIBONUCLEASE 3"/>
    <property type="match status" value="1"/>
</dbReference>
<organism evidence="10">
    <name type="scientific">Lotharella oceanica</name>
    <dbReference type="NCBI Taxonomy" id="641309"/>
    <lineage>
        <taxon>Eukaryota</taxon>
        <taxon>Sar</taxon>
        <taxon>Rhizaria</taxon>
        <taxon>Cercozoa</taxon>
        <taxon>Chlorarachniophyceae</taxon>
        <taxon>Lotharella</taxon>
    </lineage>
</organism>
<dbReference type="GO" id="GO:0004525">
    <property type="term" value="F:ribonuclease III activity"/>
    <property type="evidence" value="ECO:0007669"/>
    <property type="project" value="InterPro"/>
</dbReference>
<evidence type="ECO:0000256" key="4">
    <source>
        <dbReference type="ARBA" id="ARBA00022801"/>
    </source>
</evidence>
<reference evidence="10" key="1">
    <citation type="submission" date="2021-01" db="EMBL/GenBank/DDBJ databases">
        <authorList>
            <person name="Corre E."/>
            <person name="Pelletier E."/>
            <person name="Niang G."/>
            <person name="Scheremetjew M."/>
            <person name="Finn R."/>
            <person name="Kale V."/>
            <person name="Holt S."/>
            <person name="Cochrane G."/>
            <person name="Meng A."/>
            <person name="Brown T."/>
            <person name="Cohen L."/>
        </authorList>
    </citation>
    <scope>NUCLEOTIDE SEQUENCE</scope>
    <source>
        <strain evidence="10">CCMP622</strain>
    </source>
</reference>
<dbReference type="AlphaFoldDB" id="A0A7S2U1I2"/>
<dbReference type="InterPro" id="IPR000999">
    <property type="entry name" value="RNase_III_dom"/>
</dbReference>
<evidence type="ECO:0000256" key="6">
    <source>
        <dbReference type="PROSITE-ProRule" id="PRU00266"/>
    </source>
</evidence>
<evidence type="ECO:0000256" key="1">
    <source>
        <dbReference type="ARBA" id="ARBA00010183"/>
    </source>
</evidence>
<protein>
    <submittedName>
        <fullName evidence="10">Uncharacterized protein</fullName>
    </submittedName>
</protein>
<keyword evidence="4" id="KW-0378">Hydrolase</keyword>
<evidence type="ECO:0000256" key="3">
    <source>
        <dbReference type="ARBA" id="ARBA00022759"/>
    </source>
</evidence>
<dbReference type="PROSITE" id="PS50142">
    <property type="entry name" value="RNASE_3_2"/>
    <property type="match status" value="1"/>
</dbReference>
<dbReference type="GO" id="GO:0003725">
    <property type="term" value="F:double-stranded RNA binding"/>
    <property type="evidence" value="ECO:0007669"/>
    <property type="project" value="TreeGrafter"/>
</dbReference>
<dbReference type="SUPFAM" id="SSF69065">
    <property type="entry name" value="RNase III domain-like"/>
    <property type="match status" value="1"/>
</dbReference>
<dbReference type="Gene3D" id="3.30.160.20">
    <property type="match status" value="1"/>
</dbReference>
<evidence type="ECO:0000256" key="7">
    <source>
        <dbReference type="SAM" id="MobiDB-lite"/>
    </source>
</evidence>
<feature type="compositionally biased region" description="Basic and acidic residues" evidence="7">
    <location>
        <begin position="1"/>
        <end position="22"/>
    </location>
</feature>
<dbReference type="SMART" id="SM00535">
    <property type="entry name" value="RIBOc"/>
    <property type="match status" value="1"/>
</dbReference>
<dbReference type="SMART" id="SM00358">
    <property type="entry name" value="DSRM"/>
    <property type="match status" value="1"/>
</dbReference>
<keyword evidence="2" id="KW-0540">Nuclease</keyword>
<sequence length="464" mass="52436">MEYDNGKFGDEKGSKPTNRTKDIGPTYGSRNYGYDTLHKDIGHVEDIIRYHFRNKTLLVEALTRRAFVCDNVRHLPGVGSNARLEFLGDALLGFYAAEIVYKFSQCYPEGTLTNLRSLMVSNKACAGYMRRLGLGGFILRGECERICPLILANVFEAIVGAIYLDGGMGAAQQFLQHAGMQRNLPANGSTGKNARQILHELCQAKAFAPPKYQLVQKKGPEHAPIFTVRIQINGRVLSEACTGMTRKEAEYKCAQMALDWLKQEDSPRRRNASTPKKQRRVLKKPSGAFNWICNNFSSLDASEVLAYISHEVKVEARYGGGEEEIVSWILENVLVGDMSCSNPAVLCQMLNNDISKRPQEHYSLDKRRRTYYEVTKSECLNELRRCINRSSSECPSDDEATKEHLEHRIQRLAEFMAVLHAKKVLSLSEMSNAIKSLQDDESEPGAKRALRMFALLWVRRVKKK</sequence>
<keyword evidence="5 6" id="KW-0694">RNA-binding</keyword>